<feature type="compositionally biased region" description="Basic residues" evidence="1">
    <location>
        <begin position="848"/>
        <end position="858"/>
    </location>
</feature>
<reference evidence="2" key="1">
    <citation type="submission" date="2023-08" db="EMBL/GenBank/DDBJ databases">
        <authorList>
            <person name="Chen Y."/>
            <person name="Shah S."/>
            <person name="Dougan E. K."/>
            <person name="Thang M."/>
            <person name="Chan C."/>
        </authorList>
    </citation>
    <scope>NUCLEOTIDE SEQUENCE</scope>
</reference>
<feature type="compositionally biased region" description="Basic and acidic residues" evidence="1">
    <location>
        <begin position="343"/>
        <end position="356"/>
    </location>
</feature>
<evidence type="ECO:0000256" key="1">
    <source>
        <dbReference type="SAM" id="MobiDB-lite"/>
    </source>
</evidence>
<feature type="compositionally biased region" description="Polar residues" evidence="1">
    <location>
        <begin position="459"/>
        <end position="470"/>
    </location>
</feature>
<protein>
    <submittedName>
        <fullName evidence="2">Uncharacterized protein</fullName>
    </submittedName>
</protein>
<feature type="compositionally biased region" description="Low complexity" evidence="1">
    <location>
        <begin position="36"/>
        <end position="56"/>
    </location>
</feature>
<dbReference type="EMBL" id="CAUJNA010003660">
    <property type="protein sequence ID" value="CAJ1407118.1"/>
    <property type="molecule type" value="Genomic_DNA"/>
</dbReference>
<feature type="compositionally biased region" description="Acidic residues" evidence="1">
    <location>
        <begin position="284"/>
        <end position="293"/>
    </location>
</feature>
<dbReference type="AlphaFoldDB" id="A0AA36JIZ9"/>
<feature type="compositionally biased region" description="Basic and acidic residues" evidence="1">
    <location>
        <begin position="258"/>
        <end position="272"/>
    </location>
</feature>
<dbReference type="Proteomes" id="UP001178507">
    <property type="component" value="Unassembled WGS sequence"/>
</dbReference>
<feature type="compositionally biased region" description="Low complexity" evidence="1">
    <location>
        <begin position="63"/>
        <end position="76"/>
    </location>
</feature>
<feature type="compositionally biased region" description="Basic and acidic residues" evidence="1">
    <location>
        <begin position="140"/>
        <end position="150"/>
    </location>
</feature>
<feature type="compositionally biased region" description="Basic and acidic residues" evidence="1">
    <location>
        <begin position="181"/>
        <end position="191"/>
    </location>
</feature>
<feature type="region of interest" description="Disordered" evidence="1">
    <location>
        <begin position="1"/>
        <end position="403"/>
    </location>
</feature>
<accession>A0AA36JIZ9</accession>
<feature type="compositionally biased region" description="Basic and acidic residues" evidence="1">
    <location>
        <begin position="302"/>
        <end position="315"/>
    </location>
</feature>
<evidence type="ECO:0000313" key="2">
    <source>
        <dbReference type="EMBL" id="CAJ1407118.1"/>
    </source>
</evidence>
<keyword evidence="3" id="KW-1185">Reference proteome</keyword>
<feature type="region of interest" description="Disordered" evidence="1">
    <location>
        <begin position="447"/>
        <end position="476"/>
    </location>
</feature>
<organism evidence="2 3">
    <name type="scientific">Effrenium voratum</name>
    <dbReference type="NCBI Taxonomy" id="2562239"/>
    <lineage>
        <taxon>Eukaryota</taxon>
        <taxon>Sar</taxon>
        <taxon>Alveolata</taxon>
        <taxon>Dinophyceae</taxon>
        <taxon>Suessiales</taxon>
        <taxon>Symbiodiniaceae</taxon>
        <taxon>Effrenium</taxon>
    </lineage>
</organism>
<feature type="region of interest" description="Disordered" evidence="1">
    <location>
        <begin position="843"/>
        <end position="883"/>
    </location>
</feature>
<name>A0AA36JIZ9_9DINO</name>
<sequence length="883" mass="101429">MPPADLSIQGTPLRPKAGKSAGYGIRESQAERPMQAEKPQPEEVVPQQQLPQPAQKPADKPAAKAVPQQQLPQPAEKPTDKVVPQQQLPKPAEKPAENPAAKAIPQQQLPQPAEKPAEKVPQLPTTEKPAEPAAQMLPEKPPEKHPEPEQVRQALGVVRMVDELDEEEDPLDRFVYTDPAAQEKRKQDRSKAHAANEPSEEDEEARTVSFDPFAKAKDGDKPKEEVRKATGYVGLSDMPPADEEDDEEARTVSFDPFAKAKDGDKPKEEVRKATGYVGLSDMPPADEEEDEEERTVSFDPSAKAKDGDEPKEQVRKATGYVSLSDMPDDEEEEERNVSFDPSAKAKDGDKPKEQVRKSTGYVSLADMPPDEDDYEDNFEEEEEDAKPEAGEKAVSFDQATKDKEQRARARDICTKQTCRACWRMRRMRRRPPKEWPLMPQRRAKKALESRRLHSARGLDSSQRRSWQTCRQKTRRKTVQTAQLPTKRRLRTTTKCPLILPRRRAKTALTSCRLHSARGLDSSQRRIWQTCHQTMRRKTVPTAQLPTKQRLRTTTKCPLILPRRKAKTALTSRRLHSARGLDSSQRRIWQTCHQTMRRKTVRTAQLPTKRRLRTTTKCPLILPRRKAKTALTSRRLHSARGLDSSQRRIWQTCHQTMRRKPVRTAQLPTKRRLRTTTKCPLILPRRKAKTALTSRRLHSARGLDSSQRRIWQTCRQMRRRKTVQTAQPPTKRRLRTTTRCPLILPRRRSKTALTSRRLHSARGLDSSQRRIWQTCHQTMRRQTVQTAQPPTKRRQLRRCLLRRRKRRSCHVIAEVQQTRRQPGRAPDSFEQMRCQRLRKITTTTTTLRRSSKMTSRRTRKVEAHEGRRGTSSGAGQWLSAEVTA</sequence>
<feature type="compositionally biased region" description="Acidic residues" evidence="1">
    <location>
        <begin position="368"/>
        <end position="385"/>
    </location>
</feature>
<gene>
    <name evidence="2" type="ORF">EVOR1521_LOCUS28899</name>
</gene>
<comment type="caution">
    <text evidence="2">The sequence shown here is derived from an EMBL/GenBank/DDBJ whole genome shotgun (WGS) entry which is preliminary data.</text>
</comment>
<proteinExistence type="predicted"/>
<evidence type="ECO:0000313" key="3">
    <source>
        <dbReference type="Proteomes" id="UP001178507"/>
    </source>
</evidence>
<feature type="compositionally biased region" description="Basic and acidic residues" evidence="1">
    <location>
        <begin position="214"/>
        <end position="228"/>
    </location>
</feature>